<name>A0ABN7T1D1_OIKDI</name>
<dbReference type="PANTHER" id="PTHR11467">
    <property type="entry name" value="HISTONE H1"/>
    <property type="match status" value="1"/>
</dbReference>
<dbReference type="PRINTS" id="PR00624">
    <property type="entry name" value="HISTONEH5"/>
</dbReference>
<evidence type="ECO:0000256" key="2">
    <source>
        <dbReference type="ARBA" id="ARBA00004286"/>
    </source>
</evidence>
<comment type="similarity">
    <text evidence="6">Belongs to the histone H1/H5 family.</text>
</comment>
<keyword evidence="5 6" id="KW-0539">Nucleus</keyword>
<dbReference type="InterPro" id="IPR036390">
    <property type="entry name" value="WH_DNA-bd_sf"/>
</dbReference>
<dbReference type="Pfam" id="PF00538">
    <property type="entry name" value="Linker_histone"/>
    <property type="match status" value="1"/>
</dbReference>
<protein>
    <submittedName>
        <fullName evidence="9">Oidioi.mRNA.OKI2018_I69.chr2.g4643.t1.cds</fullName>
    </submittedName>
</protein>
<evidence type="ECO:0000256" key="1">
    <source>
        <dbReference type="ARBA" id="ARBA00004123"/>
    </source>
</evidence>
<keyword evidence="4 6" id="KW-0238">DNA-binding</keyword>
<evidence type="ECO:0000259" key="8">
    <source>
        <dbReference type="PROSITE" id="PS51504"/>
    </source>
</evidence>
<dbReference type="EMBL" id="OU015567">
    <property type="protein sequence ID" value="CAG5110218.1"/>
    <property type="molecule type" value="Genomic_DNA"/>
</dbReference>
<gene>
    <name evidence="9" type="ORF">OKIOD_LOCUS13408</name>
</gene>
<evidence type="ECO:0000256" key="6">
    <source>
        <dbReference type="RuleBase" id="RU003894"/>
    </source>
</evidence>
<dbReference type="SUPFAM" id="SSF46785">
    <property type="entry name" value="Winged helix' DNA-binding domain"/>
    <property type="match status" value="1"/>
</dbReference>
<reference evidence="9 10" key="1">
    <citation type="submission" date="2021-04" db="EMBL/GenBank/DDBJ databases">
        <authorList>
            <person name="Bliznina A."/>
        </authorList>
    </citation>
    <scope>NUCLEOTIDE SEQUENCE [LARGE SCALE GENOMIC DNA]</scope>
</reference>
<keyword evidence="3 6" id="KW-0158">Chromosome</keyword>
<dbReference type="Gene3D" id="1.10.10.10">
    <property type="entry name" value="Winged helix-like DNA-binding domain superfamily/Winged helix DNA-binding domain"/>
    <property type="match status" value="1"/>
</dbReference>
<evidence type="ECO:0000256" key="7">
    <source>
        <dbReference type="SAM" id="MobiDB-lite"/>
    </source>
</evidence>
<dbReference type="Proteomes" id="UP001158576">
    <property type="component" value="Chromosome 2"/>
</dbReference>
<proteinExistence type="inferred from homology"/>
<dbReference type="CDD" id="cd00073">
    <property type="entry name" value="H15"/>
    <property type="match status" value="1"/>
</dbReference>
<evidence type="ECO:0000313" key="10">
    <source>
        <dbReference type="Proteomes" id="UP001158576"/>
    </source>
</evidence>
<dbReference type="InterPro" id="IPR036388">
    <property type="entry name" value="WH-like_DNA-bd_sf"/>
</dbReference>
<sequence>MPAAKAADKKAAQSHPPYKQMIAETLKGQGRKGLSVIAISKMIQANQKGLGPRHETSLKMALKRGIEDKSLVKVKGVGLAGSFKLAAPVKPAPAAKKAAPKAKPAAKKPVAKKAAKKPAAKKSPTKKAAAKKPAKKVTVKKTVAKKPAAKKAAKKPAKKTGKK</sequence>
<feature type="compositionally biased region" description="Basic residues" evidence="7">
    <location>
        <begin position="98"/>
        <end position="163"/>
    </location>
</feature>
<feature type="region of interest" description="Disordered" evidence="7">
    <location>
        <begin position="89"/>
        <end position="163"/>
    </location>
</feature>
<evidence type="ECO:0000256" key="3">
    <source>
        <dbReference type="ARBA" id="ARBA00022454"/>
    </source>
</evidence>
<dbReference type="SMART" id="SM00526">
    <property type="entry name" value="H15"/>
    <property type="match status" value="1"/>
</dbReference>
<comment type="subcellular location">
    <subcellularLocation>
        <location evidence="2">Chromosome</location>
    </subcellularLocation>
    <subcellularLocation>
        <location evidence="1 6">Nucleus</location>
    </subcellularLocation>
</comment>
<evidence type="ECO:0000313" key="9">
    <source>
        <dbReference type="EMBL" id="CAG5110218.1"/>
    </source>
</evidence>
<dbReference type="PANTHER" id="PTHR11467:SF36">
    <property type="entry name" value="HISTONE 24-RELATED"/>
    <property type="match status" value="1"/>
</dbReference>
<evidence type="ECO:0000256" key="5">
    <source>
        <dbReference type="ARBA" id="ARBA00023242"/>
    </source>
</evidence>
<evidence type="ECO:0000256" key="4">
    <source>
        <dbReference type="ARBA" id="ARBA00023125"/>
    </source>
</evidence>
<dbReference type="PROSITE" id="PS51504">
    <property type="entry name" value="H15"/>
    <property type="match status" value="1"/>
</dbReference>
<keyword evidence="10" id="KW-1185">Reference proteome</keyword>
<feature type="domain" description="H15" evidence="8">
    <location>
        <begin position="14"/>
        <end position="87"/>
    </location>
</feature>
<dbReference type="InterPro" id="IPR005818">
    <property type="entry name" value="Histone_H1/H5_H15"/>
</dbReference>
<dbReference type="InterPro" id="IPR005819">
    <property type="entry name" value="H1/H5"/>
</dbReference>
<organism evidence="9 10">
    <name type="scientific">Oikopleura dioica</name>
    <name type="common">Tunicate</name>
    <dbReference type="NCBI Taxonomy" id="34765"/>
    <lineage>
        <taxon>Eukaryota</taxon>
        <taxon>Metazoa</taxon>
        <taxon>Chordata</taxon>
        <taxon>Tunicata</taxon>
        <taxon>Appendicularia</taxon>
        <taxon>Copelata</taxon>
        <taxon>Oikopleuridae</taxon>
        <taxon>Oikopleura</taxon>
    </lineage>
</organism>
<accession>A0ABN7T1D1</accession>